<dbReference type="AlphaFoldDB" id="A0A0W8FCG3"/>
<evidence type="ECO:0000313" key="1">
    <source>
        <dbReference type="EMBL" id="KUG18571.1"/>
    </source>
</evidence>
<sequence>MERFLSQIVRTLDSRADTGKARQASRTMPVRKAARDFMFGRIGD</sequence>
<gene>
    <name evidence="1" type="ORF">ASZ90_011701</name>
</gene>
<dbReference type="EMBL" id="LNQE01001374">
    <property type="protein sequence ID" value="KUG18571.1"/>
    <property type="molecule type" value="Genomic_DNA"/>
</dbReference>
<name>A0A0W8FCG3_9ZZZZ</name>
<reference evidence="1" key="1">
    <citation type="journal article" date="2015" name="Proc. Natl. Acad. Sci. U.S.A.">
        <title>Networks of energetic and metabolic interactions define dynamics in microbial communities.</title>
        <authorList>
            <person name="Embree M."/>
            <person name="Liu J.K."/>
            <person name="Al-Bassam M.M."/>
            <person name="Zengler K."/>
        </authorList>
    </citation>
    <scope>NUCLEOTIDE SEQUENCE</scope>
</reference>
<comment type="caution">
    <text evidence="1">The sequence shown here is derived from an EMBL/GenBank/DDBJ whole genome shotgun (WGS) entry which is preliminary data.</text>
</comment>
<proteinExistence type="predicted"/>
<accession>A0A0W8FCG3</accession>
<organism evidence="1">
    <name type="scientific">hydrocarbon metagenome</name>
    <dbReference type="NCBI Taxonomy" id="938273"/>
    <lineage>
        <taxon>unclassified sequences</taxon>
        <taxon>metagenomes</taxon>
        <taxon>ecological metagenomes</taxon>
    </lineage>
</organism>
<protein>
    <submittedName>
        <fullName evidence="1">Uncharacterized protein</fullName>
    </submittedName>
</protein>